<dbReference type="InterPro" id="IPR048502">
    <property type="entry name" value="NamZ_N"/>
</dbReference>
<dbReference type="Gene3D" id="3.40.50.12170">
    <property type="entry name" value="Uncharacterised protein PF07075, DUF1343"/>
    <property type="match status" value="1"/>
</dbReference>
<dbReference type="AlphaFoldDB" id="A0A1X7D0T3"/>
<dbReference type="GO" id="GO:0033922">
    <property type="term" value="F:peptidoglycan beta-N-acetylmuramidase activity"/>
    <property type="evidence" value="ECO:0007669"/>
    <property type="project" value="InterPro"/>
</dbReference>
<dbReference type="GeneID" id="95552445"/>
<dbReference type="Pfam" id="PF00144">
    <property type="entry name" value="Beta-lactamase"/>
    <property type="match status" value="1"/>
</dbReference>
<dbReference type="RefSeq" id="WP_085225460.1">
    <property type="nucleotide sequence ID" value="NZ_BSQD01000002.1"/>
</dbReference>
<feature type="domain" description="Beta-lactamase-related" evidence="1">
    <location>
        <begin position="60"/>
        <end position="391"/>
    </location>
</feature>
<evidence type="ECO:0000259" key="1">
    <source>
        <dbReference type="Pfam" id="PF00144"/>
    </source>
</evidence>
<dbReference type="Proteomes" id="UP000192911">
    <property type="component" value="Unassembled WGS sequence"/>
</dbReference>
<keyword evidence="5" id="KW-1185">Reference proteome</keyword>
<dbReference type="Gene3D" id="3.90.1150.140">
    <property type="match status" value="1"/>
</dbReference>
<dbReference type="InterPro" id="IPR012338">
    <property type="entry name" value="Beta-lactam/transpept-like"/>
</dbReference>
<evidence type="ECO:0000313" key="5">
    <source>
        <dbReference type="Proteomes" id="UP000192911"/>
    </source>
</evidence>
<feature type="domain" description="Peptidoglycan beta-N-acetylmuramidase NamZ C-terminal" evidence="3">
    <location>
        <begin position="658"/>
        <end position="804"/>
    </location>
</feature>
<feature type="domain" description="Peptidoglycan beta-N-acetylmuramidase NamZ N-terminal" evidence="2">
    <location>
        <begin position="454"/>
        <end position="653"/>
    </location>
</feature>
<accession>A0A1X7D0T3</accession>
<gene>
    <name evidence="4" type="ORF">SAMN06295900_102232</name>
</gene>
<dbReference type="Pfam" id="PF20732">
    <property type="entry name" value="NamZ_C"/>
    <property type="match status" value="1"/>
</dbReference>
<dbReference type="EMBL" id="FXAH01000002">
    <property type="protein sequence ID" value="SMF06572.1"/>
    <property type="molecule type" value="Genomic_DNA"/>
</dbReference>
<evidence type="ECO:0000259" key="2">
    <source>
        <dbReference type="Pfam" id="PF07075"/>
    </source>
</evidence>
<dbReference type="InterPro" id="IPR001466">
    <property type="entry name" value="Beta-lactam-related"/>
</dbReference>
<dbReference type="STRING" id="28094.SAMN06295900_102232"/>
<dbReference type="SUPFAM" id="SSF56601">
    <property type="entry name" value="beta-lactamase/transpeptidase-like"/>
    <property type="match status" value="1"/>
</dbReference>
<evidence type="ECO:0000313" key="4">
    <source>
        <dbReference type="EMBL" id="SMF06572.1"/>
    </source>
</evidence>
<sequence>MESSKSLRERAASALSEAVGRSFVHLRARLLALPVALTVALVPLSAVAADIPDAAREELNTIVEHEIAAQRIPGAVVAIGDASGVFYRAAFGERATTPRHEPMTIDTVFDLASLTKAICTTTAVMQLVETHRLRLDDPVARYWPAFAANGKGTVTVGQLLAHTSGLAPDVPLAARNRSRPGVLREVLAERLHAAPGARVIYSDINFVVLGELVQRITHRTLDDYARAHIFAPLAMRDTQFVPDLGHMARSAPTTPDGAGMREGRVHDPTAAAMGGVAGNAGLFSTADDLARYARMLLGGGRLEGARVLRSSTVASLTVPRSPPGELPWRGFGWALDAPLVPNRDRLAPLGALTHTGYTGTALWIDFVTQRFVIILSNRVHPYESGDARPLRAQIVGWLASRGKETGSDDIARALPLAAPAIDAFRRPPSSHGPVLSGIDVLQAQAFAPLAGMRVGLLTNRSGFDHAGRRTIDLLAQAPGLTLVTLFSPEHGLATDRDARVPDARDAATGLPVRSLYGGTRRFAPASLDGLDALVVDLQDAGVRLFTYETTLGYALEAAAARGIPLFVLDRPNPLGADTFGGPVLDADRESFTGYHPLPLVHGMTMGELATLLNDERGIGAQLHVIPMQGYRRAMRFADTGLGWVPPSPNLRTLAALDLYPDLALLEGANLSVGRGTARPFEQIGAPWMDGEALAQALNARALGARFRPVDFVPLESTYRGKLCHGVAIARDMASAPSGMLGLGIAIALRQLYPDRFDLDATRDAIGSTTVWEALRNGASLETLQPVLDAQRASFAARRSRFLLY</sequence>
<organism evidence="4 5">
    <name type="scientific">Trinickia caryophylli</name>
    <name type="common">Paraburkholderia caryophylli</name>
    <dbReference type="NCBI Taxonomy" id="28094"/>
    <lineage>
        <taxon>Bacteria</taxon>
        <taxon>Pseudomonadati</taxon>
        <taxon>Pseudomonadota</taxon>
        <taxon>Betaproteobacteria</taxon>
        <taxon>Burkholderiales</taxon>
        <taxon>Burkholderiaceae</taxon>
        <taxon>Trinickia</taxon>
    </lineage>
</organism>
<dbReference type="PANTHER" id="PTHR42915">
    <property type="entry name" value="HYPOTHETICAL 460 KDA PROTEIN IN FEUA-SIGW INTERGENIC REGION [PRECURSOR]"/>
    <property type="match status" value="1"/>
</dbReference>
<dbReference type="InterPro" id="IPR048503">
    <property type="entry name" value="NamZ_C"/>
</dbReference>
<proteinExistence type="predicted"/>
<dbReference type="InterPro" id="IPR008302">
    <property type="entry name" value="NamZ"/>
</dbReference>
<dbReference type="Pfam" id="PF07075">
    <property type="entry name" value="NamZ_N"/>
    <property type="match status" value="1"/>
</dbReference>
<name>A0A1X7D0T3_TRICW</name>
<reference evidence="5" key="1">
    <citation type="submission" date="2017-04" db="EMBL/GenBank/DDBJ databases">
        <authorList>
            <person name="Varghese N."/>
            <person name="Submissions S."/>
        </authorList>
    </citation>
    <scope>NUCLEOTIDE SEQUENCE [LARGE SCALE GENOMIC DNA]</scope>
    <source>
        <strain evidence="5">Ballard 720</strain>
    </source>
</reference>
<protein>
    <submittedName>
        <fullName evidence="4">Uncharacterized conserved protein YbbC, DUF1343 family</fullName>
    </submittedName>
</protein>
<dbReference type="OrthoDB" id="9801061at2"/>
<evidence type="ECO:0000259" key="3">
    <source>
        <dbReference type="Pfam" id="PF20732"/>
    </source>
</evidence>
<dbReference type="Gene3D" id="3.40.710.10">
    <property type="entry name" value="DD-peptidase/beta-lactamase superfamily"/>
    <property type="match status" value="1"/>
</dbReference>
<dbReference type="PANTHER" id="PTHR42915:SF1">
    <property type="entry name" value="PEPTIDOGLYCAN BETA-N-ACETYLMURAMIDASE NAMZ"/>
    <property type="match status" value="1"/>
</dbReference>